<gene>
    <name evidence="1" type="ORF">DICSQDRAFT_141424</name>
</gene>
<evidence type="ECO:0000313" key="1">
    <source>
        <dbReference type="EMBL" id="EJF56163.1"/>
    </source>
</evidence>
<dbReference type="Proteomes" id="UP000053319">
    <property type="component" value="Unassembled WGS sequence"/>
</dbReference>
<dbReference type="EMBL" id="JH719481">
    <property type="protein sequence ID" value="EJF56163.1"/>
    <property type="molecule type" value="Genomic_DNA"/>
</dbReference>
<protein>
    <submittedName>
        <fullName evidence="1">Uncharacterized protein</fullName>
    </submittedName>
</protein>
<dbReference type="HOGENOM" id="CLU_2885737_0_0_1"/>
<sequence length="63" mass="6867">MAGCHCSRRKLGDFVWTSWAPSPADNGWCASFVSRVEVIVGEPTAAALAYGLDRADNRRRRGA</sequence>
<name>R7SK16_DICSQ</name>
<dbReference type="GeneID" id="18836171"/>
<dbReference type="RefSeq" id="XP_007371084.1">
    <property type="nucleotide sequence ID" value="XM_007371022.1"/>
</dbReference>
<accession>R7SK16</accession>
<evidence type="ECO:0000313" key="2">
    <source>
        <dbReference type="Proteomes" id="UP000053319"/>
    </source>
</evidence>
<dbReference type="KEGG" id="dsq:DICSQDRAFT_141424"/>
<dbReference type="AlphaFoldDB" id="R7SK16"/>
<proteinExistence type="predicted"/>
<organism evidence="1 2">
    <name type="scientific">Dichomitus squalens (strain LYAD-421)</name>
    <name type="common">Western red white-rot fungus</name>
    <dbReference type="NCBI Taxonomy" id="732165"/>
    <lineage>
        <taxon>Eukaryota</taxon>
        <taxon>Fungi</taxon>
        <taxon>Dikarya</taxon>
        <taxon>Basidiomycota</taxon>
        <taxon>Agaricomycotina</taxon>
        <taxon>Agaricomycetes</taxon>
        <taxon>Polyporales</taxon>
        <taxon>Polyporaceae</taxon>
        <taxon>Dichomitus</taxon>
    </lineage>
</organism>
<reference evidence="1 2" key="1">
    <citation type="journal article" date="2012" name="Science">
        <title>The Paleozoic origin of enzymatic lignin decomposition reconstructed from 31 fungal genomes.</title>
        <authorList>
            <person name="Floudas D."/>
            <person name="Binder M."/>
            <person name="Riley R."/>
            <person name="Barry K."/>
            <person name="Blanchette R.A."/>
            <person name="Henrissat B."/>
            <person name="Martinez A.T."/>
            <person name="Otillar R."/>
            <person name="Spatafora J.W."/>
            <person name="Yadav J.S."/>
            <person name="Aerts A."/>
            <person name="Benoit I."/>
            <person name="Boyd A."/>
            <person name="Carlson A."/>
            <person name="Copeland A."/>
            <person name="Coutinho P.M."/>
            <person name="de Vries R.P."/>
            <person name="Ferreira P."/>
            <person name="Findley K."/>
            <person name="Foster B."/>
            <person name="Gaskell J."/>
            <person name="Glotzer D."/>
            <person name="Gorecki P."/>
            <person name="Heitman J."/>
            <person name="Hesse C."/>
            <person name="Hori C."/>
            <person name="Igarashi K."/>
            <person name="Jurgens J.A."/>
            <person name="Kallen N."/>
            <person name="Kersten P."/>
            <person name="Kohler A."/>
            <person name="Kuees U."/>
            <person name="Kumar T.K.A."/>
            <person name="Kuo A."/>
            <person name="LaButti K."/>
            <person name="Larrondo L.F."/>
            <person name="Lindquist E."/>
            <person name="Ling A."/>
            <person name="Lombard V."/>
            <person name="Lucas S."/>
            <person name="Lundell T."/>
            <person name="Martin R."/>
            <person name="McLaughlin D.J."/>
            <person name="Morgenstern I."/>
            <person name="Morin E."/>
            <person name="Murat C."/>
            <person name="Nagy L.G."/>
            <person name="Nolan M."/>
            <person name="Ohm R.A."/>
            <person name="Patyshakuliyeva A."/>
            <person name="Rokas A."/>
            <person name="Ruiz-Duenas F.J."/>
            <person name="Sabat G."/>
            <person name="Salamov A."/>
            <person name="Samejima M."/>
            <person name="Schmutz J."/>
            <person name="Slot J.C."/>
            <person name="St John F."/>
            <person name="Stenlid J."/>
            <person name="Sun H."/>
            <person name="Sun S."/>
            <person name="Syed K."/>
            <person name="Tsang A."/>
            <person name="Wiebenga A."/>
            <person name="Young D."/>
            <person name="Pisabarro A."/>
            <person name="Eastwood D.C."/>
            <person name="Martin F."/>
            <person name="Cullen D."/>
            <person name="Grigoriev I.V."/>
            <person name="Hibbett D.S."/>
        </authorList>
    </citation>
    <scope>NUCLEOTIDE SEQUENCE [LARGE SCALE GENOMIC DNA]</scope>
    <source>
        <strain evidence="1 2">LYAD-421 SS1</strain>
    </source>
</reference>